<comment type="caution">
    <text evidence="12">The sequence shown here is derived from an EMBL/GenBank/DDBJ whole genome shotgun (WGS) entry which is preliminary data.</text>
</comment>
<dbReference type="HOGENOM" id="CLU_010811_2_1_1"/>
<dbReference type="VEuPathDB" id="FungiDB:CC1G_15468"/>
<evidence type="ECO:0000256" key="5">
    <source>
        <dbReference type="ARBA" id="ARBA00022989"/>
    </source>
</evidence>
<dbReference type="InterPro" id="IPR000757">
    <property type="entry name" value="Beta-glucanase-like"/>
</dbReference>
<dbReference type="RefSeq" id="XP_002910191.1">
    <property type="nucleotide sequence ID" value="XM_002910145.1"/>
</dbReference>
<dbReference type="Gene3D" id="2.60.120.200">
    <property type="match status" value="1"/>
</dbReference>
<evidence type="ECO:0000256" key="2">
    <source>
        <dbReference type="ARBA" id="ARBA00010962"/>
    </source>
</evidence>
<evidence type="ECO:0000256" key="8">
    <source>
        <dbReference type="ARBA" id="ARBA00023316"/>
    </source>
</evidence>
<keyword evidence="4" id="KW-0735">Signal-anchor</keyword>
<evidence type="ECO:0000256" key="1">
    <source>
        <dbReference type="ARBA" id="ARBA00004606"/>
    </source>
</evidence>
<dbReference type="InterPro" id="IPR005629">
    <property type="entry name" value="Skn1/Kre6/Sbg1"/>
</dbReference>
<keyword evidence="6 10" id="KW-0472">Membrane</keyword>
<dbReference type="GO" id="GO:0005886">
    <property type="term" value="C:plasma membrane"/>
    <property type="evidence" value="ECO:0007669"/>
    <property type="project" value="TreeGrafter"/>
</dbReference>
<dbReference type="OrthoDB" id="412647at2759"/>
<dbReference type="Pfam" id="PF03935">
    <property type="entry name" value="SKN1_KRE6_Sbg1"/>
    <property type="match status" value="1"/>
</dbReference>
<dbReference type="AlphaFoldDB" id="D6RQR0"/>
<name>D6RQR0_COPC7</name>
<keyword evidence="5 10" id="KW-1133">Transmembrane helix</keyword>
<accession>D6RQR0</accession>
<keyword evidence="13" id="KW-1185">Reference proteome</keyword>
<evidence type="ECO:0000313" key="13">
    <source>
        <dbReference type="Proteomes" id="UP000001861"/>
    </source>
</evidence>
<feature type="compositionally biased region" description="Low complexity" evidence="9">
    <location>
        <begin position="70"/>
        <end position="107"/>
    </location>
</feature>
<feature type="compositionally biased region" description="Polar residues" evidence="9">
    <location>
        <begin position="52"/>
        <end position="62"/>
    </location>
</feature>
<sequence>MTSPADPFATVDAHDTSSNAQYATASDTLKSPNSTTDSRTGLMSPNEDSRLLSPSTSPNMQEFGTRLSRRSPLNPSSPPVSSFNNSRQHPSSNASTSSRPASRSSSTHPFLASKHHNGSNDSDYSGPPFSPSTLSTMGLGGSTGLGLPLSSGGGSARGSMILYRLADDPATLRDSSFLQPPRMTAGMRDSVASSSGESILSYADSDSKYPSGVTTPRGLVPYVYDPTTDENDPPDDEDLLHDPDSKEFFTKHGKREFPWRGVLNVTVLCTLILGLLCLFVFYPVLSAYRNSERDKKIEGNLRINGTGQSPVLFQMPELIDPDTPHSARTRIGFDGHEYELVFSDEFNVDGRSFYPGDDPYWEAVDLWYHATGDLEWYDPQQVTTKDGALVITIDSVSQTQPGLTHGSTAPFTTAENHNLEYRSGMVQTWNKFCFTSGYIEVAVTFPGPNEDTQGYWPGAWTMGNLARPGYPATTEGMWPYTYDTCDVGTFPNQTRPDGSGPAAALYSNASRERYNNELSWLSGQRCSACSCPGSDHPGPRHDFGRGSPEIDIFEASRDKSRPPVGGTVSQSAQFAPFTHDYMIINTTTDHWQNFNPPLTRPNAFRGSAVQQSVSGVTRVPSDMFQGSPQKRFVTFGFEYWANPRNRDEGYVWWQVDDQQTHRVGARSVGPDPEEEGGAGIGPRLIPEEPMAIILNLGMSPNWQTIDLSTMIFPGEMLVDYVRVYQRRDAINIGCDPPDYPTKKYIEDHLEAYENPNMTEWRWERPRNRLLDGC</sequence>
<dbReference type="InParanoid" id="D6RQR0"/>
<dbReference type="PROSITE" id="PS51762">
    <property type="entry name" value="GH16_2"/>
    <property type="match status" value="1"/>
</dbReference>
<keyword evidence="7" id="KW-0325">Glycoprotein</keyword>
<dbReference type="GO" id="GO:0031505">
    <property type="term" value="P:fungal-type cell wall organization"/>
    <property type="evidence" value="ECO:0007669"/>
    <property type="project" value="TreeGrafter"/>
</dbReference>
<dbReference type="SUPFAM" id="SSF49899">
    <property type="entry name" value="Concanavalin A-like lectins/glucanases"/>
    <property type="match status" value="1"/>
</dbReference>
<protein>
    <recommendedName>
        <fullName evidence="11">GH16 domain-containing protein</fullName>
    </recommendedName>
</protein>
<keyword evidence="8" id="KW-0961">Cell wall biogenesis/degradation</keyword>
<dbReference type="GO" id="GO:0006078">
    <property type="term" value="P:(1-&gt;6)-beta-D-glucan biosynthetic process"/>
    <property type="evidence" value="ECO:0007669"/>
    <property type="project" value="TreeGrafter"/>
</dbReference>
<evidence type="ECO:0000256" key="3">
    <source>
        <dbReference type="ARBA" id="ARBA00022692"/>
    </source>
</evidence>
<dbReference type="OMA" id="LPACTCK"/>
<gene>
    <name evidence="12" type="ORF">CC1G_15468</name>
</gene>
<dbReference type="eggNOG" id="ENOG502QR13">
    <property type="taxonomic scope" value="Eukaryota"/>
</dbReference>
<evidence type="ECO:0000256" key="7">
    <source>
        <dbReference type="ARBA" id="ARBA00023180"/>
    </source>
</evidence>
<feature type="region of interest" description="Disordered" evidence="9">
    <location>
        <begin position="663"/>
        <end position="682"/>
    </location>
</feature>
<dbReference type="GeneID" id="9380193"/>
<dbReference type="PANTHER" id="PTHR31361">
    <property type="entry name" value="BETA-GLUCAN SYNTHESIS-ASSOCIATED PROTEIN KRE6-RELATED"/>
    <property type="match status" value="1"/>
</dbReference>
<organism evidence="12 13">
    <name type="scientific">Coprinopsis cinerea (strain Okayama-7 / 130 / ATCC MYA-4618 / FGSC 9003)</name>
    <name type="common">Inky cap fungus</name>
    <name type="synonym">Hormographiella aspergillata</name>
    <dbReference type="NCBI Taxonomy" id="240176"/>
    <lineage>
        <taxon>Eukaryota</taxon>
        <taxon>Fungi</taxon>
        <taxon>Dikarya</taxon>
        <taxon>Basidiomycota</taxon>
        <taxon>Agaricomycotina</taxon>
        <taxon>Agaricomycetes</taxon>
        <taxon>Agaricomycetidae</taxon>
        <taxon>Agaricales</taxon>
        <taxon>Agaricineae</taxon>
        <taxon>Psathyrellaceae</taxon>
        <taxon>Coprinopsis</taxon>
    </lineage>
</organism>
<comment type="similarity">
    <text evidence="2">Belongs to the SKN1/KRE6 family.</text>
</comment>
<evidence type="ECO:0000256" key="10">
    <source>
        <dbReference type="SAM" id="Phobius"/>
    </source>
</evidence>
<proteinExistence type="inferred from homology"/>
<evidence type="ECO:0000259" key="11">
    <source>
        <dbReference type="PROSITE" id="PS51762"/>
    </source>
</evidence>
<evidence type="ECO:0000256" key="9">
    <source>
        <dbReference type="SAM" id="MobiDB-lite"/>
    </source>
</evidence>
<evidence type="ECO:0000256" key="4">
    <source>
        <dbReference type="ARBA" id="ARBA00022968"/>
    </source>
</evidence>
<comment type="subcellular location">
    <subcellularLocation>
        <location evidence="1">Membrane</location>
        <topology evidence="1">Single-pass type II membrane protein</topology>
    </subcellularLocation>
</comment>
<evidence type="ECO:0000256" key="6">
    <source>
        <dbReference type="ARBA" id="ARBA00023136"/>
    </source>
</evidence>
<keyword evidence="3 10" id="KW-0812">Transmembrane</keyword>
<reference evidence="12 13" key="1">
    <citation type="journal article" date="2010" name="Proc. Natl. Acad. Sci. U.S.A.">
        <title>Insights into evolution of multicellular fungi from the assembled chromosomes of the mushroom Coprinopsis cinerea (Coprinus cinereus).</title>
        <authorList>
            <person name="Stajich J.E."/>
            <person name="Wilke S.K."/>
            <person name="Ahren D."/>
            <person name="Au C.H."/>
            <person name="Birren B.W."/>
            <person name="Borodovsky M."/>
            <person name="Burns C."/>
            <person name="Canback B."/>
            <person name="Casselton L.A."/>
            <person name="Cheng C.K."/>
            <person name="Deng J."/>
            <person name="Dietrich F.S."/>
            <person name="Fargo D.C."/>
            <person name="Farman M.L."/>
            <person name="Gathman A.C."/>
            <person name="Goldberg J."/>
            <person name="Guigo R."/>
            <person name="Hoegger P.J."/>
            <person name="Hooker J.B."/>
            <person name="Huggins A."/>
            <person name="James T.Y."/>
            <person name="Kamada T."/>
            <person name="Kilaru S."/>
            <person name="Kodira C."/>
            <person name="Kues U."/>
            <person name="Kupfer D."/>
            <person name="Kwan H.S."/>
            <person name="Lomsadze A."/>
            <person name="Li W."/>
            <person name="Lilly W.W."/>
            <person name="Ma L.J."/>
            <person name="Mackey A.J."/>
            <person name="Manning G."/>
            <person name="Martin F."/>
            <person name="Muraguchi H."/>
            <person name="Natvig D.O."/>
            <person name="Palmerini H."/>
            <person name="Ramesh M.A."/>
            <person name="Rehmeyer C.J."/>
            <person name="Roe B.A."/>
            <person name="Shenoy N."/>
            <person name="Stanke M."/>
            <person name="Ter-Hovhannisyan V."/>
            <person name="Tunlid A."/>
            <person name="Velagapudi R."/>
            <person name="Vision T.J."/>
            <person name="Zeng Q."/>
            <person name="Zolan M.E."/>
            <person name="Pukkila P.J."/>
        </authorList>
    </citation>
    <scope>NUCLEOTIDE SEQUENCE [LARGE SCALE GENOMIC DNA]</scope>
    <source>
        <strain evidence="13">Okayama-7 / 130 / ATCC MYA-4618 / FGSC 9003</strain>
    </source>
</reference>
<dbReference type="InterPro" id="IPR013320">
    <property type="entry name" value="ConA-like_dom_sf"/>
</dbReference>
<dbReference type="EMBL" id="AACS02000012">
    <property type="protein sequence ID" value="EFI26697.1"/>
    <property type="molecule type" value="Genomic_DNA"/>
</dbReference>
<dbReference type="GO" id="GO:0005789">
    <property type="term" value="C:endoplasmic reticulum membrane"/>
    <property type="evidence" value="ECO:0007669"/>
    <property type="project" value="TreeGrafter"/>
</dbReference>
<feature type="compositionally biased region" description="Polar residues" evidence="9">
    <location>
        <begin position="16"/>
        <end position="43"/>
    </location>
</feature>
<dbReference type="KEGG" id="cci:CC1G_15468"/>
<feature type="domain" description="GH16" evidence="11">
    <location>
        <begin position="331"/>
        <end position="729"/>
    </location>
</feature>
<dbReference type="Proteomes" id="UP000001861">
    <property type="component" value="Unassembled WGS sequence"/>
</dbReference>
<evidence type="ECO:0000313" key="12">
    <source>
        <dbReference type="EMBL" id="EFI26697.1"/>
    </source>
</evidence>
<feature type="region of interest" description="Disordered" evidence="9">
    <location>
        <begin position="1"/>
        <end position="137"/>
    </location>
</feature>
<dbReference type="PANTHER" id="PTHR31361:SF15">
    <property type="entry name" value="GH16 DOMAIN-CONTAINING PROTEIN"/>
    <property type="match status" value="1"/>
</dbReference>
<dbReference type="GO" id="GO:0015926">
    <property type="term" value="F:glucosidase activity"/>
    <property type="evidence" value="ECO:0007669"/>
    <property type="project" value="TreeGrafter"/>
</dbReference>
<feature type="transmembrane region" description="Helical" evidence="10">
    <location>
        <begin position="261"/>
        <end position="285"/>
    </location>
</feature>